<gene>
    <name evidence="2" type="ORF">SAMN05421640_3417</name>
</gene>
<evidence type="ECO:0000259" key="1">
    <source>
        <dbReference type="SMART" id="SM00642"/>
    </source>
</evidence>
<organism evidence="2 3">
    <name type="scientific">Ekhidna lutea</name>
    <dbReference type="NCBI Taxonomy" id="447679"/>
    <lineage>
        <taxon>Bacteria</taxon>
        <taxon>Pseudomonadati</taxon>
        <taxon>Bacteroidota</taxon>
        <taxon>Cytophagia</taxon>
        <taxon>Cytophagales</taxon>
        <taxon>Reichenbachiellaceae</taxon>
        <taxon>Ekhidna</taxon>
    </lineage>
</organism>
<dbReference type="Gene3D" id="2.60.40.10">
    <property type="entry name" value="Immunoglobulins"/>
    <property type="match status" value="1"/>
</dbReference>
<dbReference type="AlphaFoldDB" id="A0A239LVA1"/>
<keyword evidence="2" id="KW-0326">Glycosidase</keyword>
<dbReference type="Pfam" id="PF16561">
    <property type="entry name" value="AMPK1_CBM"/>
    <property type="match status" value="1"/>
</dbReference>
<dbReference type="InterPro" id="IPR014756">
    <property type="entry name" value="Ig_E-set"/>
</dbReference>
<dbReference type="GO" id="GO:0016798">
    <property type="term" value="F:hydrolase activity, acting on glycosyl bonds"/>
    <property type="evidence" value="ECO:0007669"/>
    <property type="project" value="UniProtKB-KW"/>
</dbReference>
<dbReference type="GO" id="GO:0005975">
    <property type="term" value="P:carbohydrate metabolic process"/>
    <property type="evidence" value="ECO:0007669"/>
    <property type="project" value="InterPro"/>
</dbReference>
<dbReference type="PANTHER" id="PTHR10357">
    <property type="entry name" value="ALPHA-AMYLASE FAMILY MEMBER"/>
    <property type="match status" value="1"/>
</dbReference>
<dbReference type="InterPro" id="IPR017853">
    <property type="entry name" value="GH"/>
</dbReference>
<dbReference type="SMART" id="SM00642">
    <property type="entry name" value="Aamy"/>
    <property type="match status" value="1"/>
</dbReference>
<dbReference type="Proteomes" id="UP000198393">
    <property type="component" value="Unassembled WGS sequence"/>
</dbReference>
<evidence type="ECO:0000313" key="2">
    <source>
        <dbReference type="EMBL" id="SNT34391.1"/>
    </source>
</evidence>
<proteinExistence type="predicted"/>
<sequence>MYLRSKQHTQMMKWFLIGSVVFLFGCTPEKKVETLEEPLIVGLTTPIQLDLQSTQVLLEDYILEPTRLDSVTTDGPFHLEIDNSVLIISGRPKQDLYNLTFWSQGIGESVLLRRTKKTMYSFLYQPKGDEKKVKIKGEFNAWNPNNTVLEKNGNAFSTYELLSPGTYQYLYVIDGKEIRDPQNPDSISNGMGGWNSVIRIAGPNPDEIPTISTDRFTSNSIFFKTNNPVTDIYAYWENTLIPDEFIRFNDNEFLIVLPNNAKSVKRSKLRLWAYNEEGVSNDVLVPLDFGKVVTSPDQLDRNDYESMVMYFLMVDRFNNGNPANDKPLNIPEVHPKADYFGGDLAGITQKIKEGYFQDLGTNTIWLSPITQNPEGAFGKYPEPETSFSAYHGYWPISNVRVDYRFGTSDEFQSLVNTAHEANMNVLLDYVANHVHEQHPIYQENPDWATNLYLPDGSLNTERWDDHRLTTWFDTFMPTLDLSRMETVDPMTDSAIFWLKEYGIDGFRHDATKHIPEIFWRVLTKKIKQQVVAETSQPVFQIGETYGSHELIKSYISTGMLDAQFDFNMYDRAVSAFAGAGSLQDLSNSLRESIKYYGDHNLMGYITGNQDRPRFISYADGSLEFSEDTKYAGWNREITMQDTLAYRKLSALTAYMMSIPGIPCIYYGDEYGSVGGNDPDNRRQMQFENLDKHQLATRNRTKKMIAIRKNNLALIYGDTEIVEAGADYLVLSRKYFDNQVISVFNTSDRLLEIEVPMNGRTNFFGTLDGEMLSLPPNSFEMITYN</sequence>
<feature type="domain" description="Glycosyl hydrolase family 13 catalytic" evidence="1">
    <location>
        <begin position="311"/>
        <end position="707"/>
    </location>
</feature>
<dbReference type="PROSITE" id="PS51257">
    <property type="entry name" value="PROKAR_LIPOPROTEIN"/>
    <property type="match status" value="1"/>
</dbReference>
<dbReference type="InterPro" id="IPR013783">
    <property type="entry name" value="Ig-like_fold"/>
</dbReference>
<dbReference type="Pfam" id="PF00128">
    <property type="entry name" value="Alpha-amylase"/>
    <property type="match status" value="1"/>
</dbReference>
<keyword evidence="2" id="KW-0378">Hydrolase</keyword>
<keyword evidence="3" id="KW-1185">Reference proteome</keyword>
<dbReference type="InterPro" id="IPR032640">
    <property type="entry name" value="AMPK1_CBM"/>
</dbReference>
<accession>A0A239LVA1</accession>
<protein>
    <submittedName>
        <fullName evidence="2">Glycosidase</fullName>
    </submittedName>
</protein>
<dbReference type="SUPFAM" id="SSF81296">
    <property type="entry name" value="E set domains"/>
    <property type="match status" value="1"/>
</dbReference>
<dbReference type="InterPro" id="IPR006047">
    <property type="entry name" value="GH13_cat_dom"/>
</dbReference>
<dbReference type="OrthoDB" id="9806009at2"/>
<dbReference type="SUPFAM" id="SSF51445">
    <property type="entry name" value="(Trans)glycosidases"/>
    <property type="match status" value="1"/>
</dbReference>
<evidence type="ECO:0000313" key="3">
    <source>
        <dbReference type="Proteomes" id="UP000198393"/>
    </source>
</evidence>
<dbReference type="Gene3D" id="3.20.20.80">
    <property type="entry name" value="Glycosidases"/>
    <property type="match status" value="1"/>
</dbReference>
<reference evidence="2 3" key="1">
    <citation type="submission" date="2017-06" db="EMBL/GenBank/DDBJ databases">
        <authorList>
            <person name="Kim H.J."/>
            <person name="Triplett B.A."/>
        </authorList>
    </citation>
    <scope>NUCLEOTIDE SEQUENCE [LARGE SCALE GENOMIC DNA]</scope>
    <source>
        <strain evidence="2 3">DSM 19307</strain>
    </source>
</reference>
<name>A0A239LVA1_EKHLU</name>
<dbReference type="EMBL" id="FZPD01000006">
    <property type="protein sequence ID" value="SNT34391.1"/>
    <property type="molecule type" value="Genomic_DNA"/>
</dbReference>